<proteinExistence type="predicted"/>
<gene>
    <name evidence="1" type="ORF">AWB79_02168</name>
</gene>
<organism evidence="1 2">
    <name type="scientific">Caballeronia hypogeia</name>
    <dbReference type="NCBI Taxonomy" id="1777140"/>
    <lineage>
        <taxon>Bacteria</taxon>
        <taxon>Pseudomonadati</taxon>
        <taxon>Pseudomonadota</taxon>
        <taxon>Betaproteobacteria</taxon>
        <taxon>Burkholderiales</taxon>
        <taxon>Burkholderiaceae</taxon>
        <taxon>Caballeronia</taxon>
    </lineage>
</organism>
<dbReference type="OrthoDB" id="9133369at2"/>
<dbReference type="AlphaFoldDB" id="A0A158AC19"/>
<protein>
    <submittedName>
        <fullName evidence="1">Uncharacterized protein</fullName>
    </submittedName>
</protein>
<name>A0A158AC19_9BURK</name>
<comment type="caution">
    <text evidence="1">The sequence shown here is derived from an EMBL/GenBank/DDBJ whole genome shotgun (WGS) entry which is preliminary data.</text>
</comment>
<dbReference type="STRING" id="1777140.AWB79_02168"/>
<reference evidence="1" key="1">
    <citation type="submission" date="2016-01" db="EMBL/GenBank/DDBJ databases">
        <authorList>
            <person name="Peeters C."/>
        </authorList>
    </citation>
    <scope>NUCLEOTIDE SEQUENCE</scope>
    <source>
        <strain evidence="1">LMG 29322</strain>
    </source>
</reference>
<sequence>MENGGVGYAYLGVPERLSGVLWDVVHDMQQSLEGKERCPWAQLTSAALSRCVLQFATLCREYGSEDPRPEVSCAEVFHLFSEQLTKDKTAGEWCVPAHMVPVVAGAVAACGQLVVDRLHPE</sequence>
<keyword evidence="2" id="KW-1185">Reference proteome</keyword>
<evidence type="ECO:0000313" key="2">
    <source>
        <dbReference type="Proteomes" id="UP000054851"/>
    </source>
</evidence>
<evidence type="ECO:0000313" key="1">
    <source>
        <dbReference type="EMBL" id="SAK55259.1"/>
    </source>
</evidence>
<dbReference type="Proteomes" id="UP000054851">
    <property type="component" value="Unassembled WGS sequence"/>
</dbReference>
<accession>A0A158AC19</accession>
<dbReference type="EMBL" id="FCOA02000005">
    <property type="protein sequence ID" value="SAK55259.1"/>
    <property type="molecule type" value="Genomic_DNA"/>
</dbReference>
<dbReference type="RefSeq" id="WP_157695739.1">
    <property type="nucleotide sequence ID" value="NZ_FCOA02000005.1"/>
</dbReference>